<sequence length="74" mass="7888">MEGPCIDTAVHHSSEGRAVDLSRLTNPDQIGAMPPQVTFCGRGTQIVRTKCRRGRFSSIRRGLGLGALGRLGPA</sequence>
<keyword evidence="2" id="KW-1185">Reference proteome</keyword>
<organism evidence="1 2">
    <name type="scientific">Corchorus olitorius</name>
    <dbReference type="NCBI Taxonomy" id="93759"/>
    <lineage>
        <taxon>Eukaryota</taxon>
        <taxon>Viridiplantae</taxon>
        <taxon>Streptophyta</taxon>
        <taxon>Embryophyta</taxon>
        <taxon>Tracheophyta</taxon>
        <taxon>Spermatophyta</taxon>
        <taxon>Magnoliopsida</taxon>
        <taxon>eudicotyledons</taxon>
        <taxon>Gunneridae</taxon>
        <taxon>Pentapetalae</taxon>
        <taxon>rosids</taxon>
        <taxon>malvids</taxon>
        <taxon>Malvales</taxon>
        <taxon>Malvaceae</taxon>
        <taxon>Grewioideae</taxon>
        <taxon>Apeibeae</taxon>
        <taxon>Corchorus</taxon>
    </lineage>
</organism>
<accession>A0A1R3GYM2</accession>
<reference evidence="2" key="1">
    <citation type="submission" date="2013-09" db="EMBL/GenBank/DDBJ databases">
        <title>Corchorus olitorius genome sequencing.</title>
        <authorList>
            <person name="Alam M."/>
            <person name="Haque M.S."/>
            <person name="Islam M.S."/>
            <person name="Emdad E.M."/>
            <person name="Islam M.M."/>
            <person name="Ahmed B."/>
            <person name="Halim A."/>
            <person name="Hossen Q.M.M."/>
            <person name="Hossain M.Z."/>
            <person name="Ahmed R."/>
            <person name="Khan M.M."/>
            <person name="Islam R."/>
            <person name="Rashid M.M."/>
            <person name="Khan S.A."/>
            <person name="Rahman M.S."/>
            <person name="Alam M."/>
            <person name="Yahiya A.S."/>
            <person name="Khan M.S."/>
            <person name="Azam M.S."/>
            <person name="Haque T."/>
            <person name="Lashkar M.Z.H."/>
            <person name="Akhand A.I."/>
            <person name="Morshed G."/>
            <person name="Roy S."/>
            <person name="Uddin K.S."/>
            <person name="Rabeya T."/>
            <person name="Hossain A.S."/>
            <person name="Chowdhury A."/>
            <person name="Snigdha A.R."/>
            <person name="Mortoza M.S."/>
            <person name="Matin S.A."/>
            <person name="Hoque S.M.E."/>
            <person name="Islam M.K."/>
            <person name="Roy D.K."/>
            <person name="Haider R."/>
            <person name="Moosa M.M."/>
            <person name="Elias S.M."/>
            <person name="Hasan A.M."/>
            <person name="Jahan S."/>
            <person name="Shafiuddin M."/>
            <person name="Mahmood N."/>
            <person name="Shommy N.S."/>
        </authorList>
    </citation>
    <scope>NUCLEOTIDE SEQUENCE [LARGE SCALE GENOMIC DNA]</scope>
    <source>
        <strain evidence="2">cv. O-4</strain>
    </source>
</reference>
<proteinExistence type="predicted"/>
<evidence type="ECO:0000313" key="2">
    <source>
        <dbReference type="Proteomes" id="UP000187203"/>
    </source>
</evidence>
<comment type="caution">
    <text evidence="1">The sequence shown here is derived from an EMBL/GenBank/DDBJ whole genome shotgun (WGS) entry which is preliminary data.</text>
</comment>
<name>A0A1R3GYM2_9ROSI</name>
<dbReference type="Proteomes" id="UP000187203">
    <property type="component" value="Unassembled WGS sequence"/>
</dbReference>
<gene>
    <name evidence="1" type="ORF">COLO4_32652</name>
</gene>
<evidence type="ECO:0000313" key="1">
    <source>
        <dbReference type="EMBL" id="OMO63228.1"/>
    </source>
</evidence>
<dbReference type="EMBL" id="AWUE01021139">
    <property type="protein sequence ID" value="OMO63228.1"/>
    <property type="molecule type" value="Genomic_DNA"/>
</dbReference>
<dbReference type="AlphaFoldDB" id="A0A1R3GYM2"/>
<protein>
    <submittedName>
        <fullName evidence="1">Uncharacterized protein</fullName>
    </submittedName>
</protein>